<organism evidence="2 3">
    <name type="scientific">Tetrapyrgos nigripes</name>
    <dbReference type="NCBI Taxonomy" id="182062"/>
    <lineage>
        <taxon>Eukaryota</taxon>
        <taxon>Fungi</taxon>
        <taxon>Dikarya</taxon>
        <taxon>Basidiomycota</taxon>
        <taxon>Agaricomycotina</taxon>
        <taxon>Agaricomycetes</taxon>
        <taxon>Agaricomycetidae</taxon>
        <taxon>Agaricales</taxon>
        <taxon>Marasmiineae</taxon>
        <taxon>Marasmiaceae</taxon>
        <taxon>Tetrapyrgos</taxon>
    </lineage>
</organism>
<dbReference type="PANTHER" id="PTHR43433">
    <property type="entry name" value="HYDROLASE, ALPHA/BETA FOLD FAMILY PROTEIN"/>
    <property type="match status" value="1"/>
</dbReference>
<evidence type="ECO:0000313" key="3">
    <source>
        <dbReference type="Proteomes" id="UP000559256"/>
    </source>
</evidence>
<dbReference type="SUPFAM" id="SSF53474">
    <property type="entry name" value="alpha/beta-Hydrolases"/>
    <property type="match status" value="1"/>
</dbReference>
<accession>A0A8H5FZK2</accession>
<protein>
    <recommendedName>
        <fullName evidence="1">AB hydrolase-1 domain-containing protein</fullName>
    </recommendedName>
</protein>
<evidence type="ECO:0000259" key="1">
    <source>
        <dbReference type="Pfam" id="PF00561"/>
    </source>
</evidence>
<dbReference type="AlphaFoldDB" id="A0A8H5FZK2"/>
<dbReference type="InterPro" id="IPR050471">
    <property type="entry name" value="AB_hydrolase"/>
</dbReference>
<sequence>MSLFTSTCTTPDGAVLTYEIAGKHHLKDHPERKPFIFVCGMSNRRCDFDRLVPRLARTRPVMTYDHRGMGDSRLPKNNDKISIEIMARDLLHLISHLGWKQVVVCGFSMGGVIAQQVVLLPYHPTEPCPLPFKITHLVLAGTLCSPSVFLDENGQLNGKAGLKFPRLDAIGAKGRPLTHGEKRELVRPTMEATFDKSWLEDERNKERMEFLLNRMVVKRPMRIIAAQSKAMLKFRLLPFSSSPSSSGRSLLPPPPNGPQIVIIHGKRDAVTPWECAEELIREIPHARVVREGEIDHLEFGHTWHEYFDPEGWVGILEGFVGEENVTARL</sequence>
<dbReference type="Proteomes" id="UP000559256">
    <property type="component" value="Unassembled WGS sequence"/>
</dbReference>
<keyword evidence="3" id="KW-1185">Reference proteome</keyword>
<dbReference type="EMBL" id="JAACJM010000058">
    <property type="protein sequence ID" value="KAF5354597.1"/>
    <property type="molecule type" value="Genomic_DNA"/>
</dbReference>
<reference evidence="2 3" key="1">
    <citation type="journal article" date="2020" name="ISME J.">
        <title>Uncovering the hidden diversity of litter-decomposition mechanisms in mushroom-forming fungi.</title>
        <authorList>
            <person name="Floudas D."/>
            <person name="Bentzer J."/>
            <person name="Ahren D."/>
            <person name="Johansson T."/>
            <person name="Persson P."/>
            <person name="Tunlid A."/>
        </authorList>
    </citation>
    <scope>NUCLEOTIDE SEQUENCE [LARGE SCALE GENOMIC DNA]</scope>
    <source>
        <strain evidence="2 3">CBS 291.85</strain>
    </source>
</reference>
<proteinExistence type="predicted"/>
<feature type="domain" description="AB hydrolase-1" evidence="1">
    <location>
        <begin position="34"/>
        <end position="296"/>
    </location>
</feature>
<dbReference type="OrthoDB" id="8119704at2759"/>
<comment type="caution">
    <text evidence="2">The sequence shown here is derived from an EMBL/GenBank/DDBJ whole genome shotgun (WGS) entry which is preliminary data.</text>
</comment>
<dbReference type="PANTHER" id="PTHR43433:SF5">
    <property type="entry name" value="AB HYDROLASE-1 DOMAIN-CONTAINING PROTEIN"/>
    <property type="match status" value="1"/>
</dbReference>
<dbReference type="Pfam" id="PF00561">
    <property type="entry name" value="Abhydrolase_1"/>
    <property type="match status" value="1"/>
</dbReference>
<dbReference type="InterPro" id="IPR000073">
    <property type="entry name" value="AB_hydrolase_1"/>
</dbReference>
<name>A0A8H5FZK2_9AGAR</name>
<dbReference type="InterPro" id="IPR029058">
    <property type="entry name" value="AB_hydrolase_fold"/>
</dbReference>
<gene>
    <name evidence="2" type="ORF">D9758_011184</name>
</gene>
<evidence type="ECO:0000313" key="2">
    <source>
        <dbReference type="EMBL" id="KAF5354597.1"/>
    </source>
</evidence>
<dbReference type="Gene3D" id="3.40.50.1820">
    <property type="entry name" value="alpha/beta hydrolase"/>
    <property type="match status" value="1"/>
</dbReference>